<sequence length="422" mass="45048">MAAPLPVPPSRLGPRPLPLHLLSCWNFYLSSLPASLLWSNGWPILKGLLPPAPPPLVPFPNPLGGLTPGAGASEALDPLAFVQAVEQAGRRRLSAFLIGVQRYQGHDYRRDLPDPPVIARWGDVRLLDYGAPGAAEGPVLLCVPSLINRAYILDLTHERSFLRWLAGQGVRPLLLDWGAPVGEAADFTLTDYIEGPLFDALALASARSGGAVGLLGYCMGGLLALAAAQRHPTLVSHLLLLATPWDFHSDAAQARRLAAGLPSLLQVIDRQNGLPIDVIQTLFAALDPLQIARKFEAFSRLAPDSAAARAFVALEDWLNDGVPLAAPVARECLSGWYRDNAPPLGRWRIAGRAVRAEAVTVPTLALIPEGDRIVPPASARALVEAVPGAAMHMVPLGHIGMMVGGRAPAQVWEPIRAFLMGK</sequence>
<dbReference type="InterPro" id="IPR051321">
    <property type="entry name" value="PHA/PHB_synthase"/>
</dbReference>
<dbReference type="RefSeq" id="WP_094409439.1">
    <property type="nucleotide sequence ID" value="NZ_BMJZ01000002.1"/>
</dbReference>
<gene>
    <name evidence="2" type="ORF">CHR90_12950</name>
</gene>
<dbReference type="Gene3D" id="3.40.50.1820">
    <property type="entry name" value="alpha/beta hydrolase"/>
    <property type="match status" value="1"/>
</dbReference>
<comment type="caution">
    <text evidence="2">The sequence shown here is derived from an EMBL/GenBank/DDBJ whole genome shotgun (WGS) entry which is preliminary data.</text>
</comment>
<dbReference type="PANTHER" id="PTHR36837:SF4">
    <property type="entry name" value="BLR0908 PROTEIN"/>
    <property type="match status" value="1"/>
</dbReference>
<accession>A0A255XLN5</accession>
<reference evidence="2 3" key="1">
    <citation type="submission" date="2017-07" db="EMBL/GenBank/DDBJ databases">
        <title>Elstera cyanobacteriorum sp. nov., a novel bacterium isolated from cyanobacterial aggregates in a eutrophic lake.</title>
        <authorList>
            <person name="Cai H."/>
        </authorList>
    </citation>
    <scope>NUCLEOTIDE SEQUENCE [LARGE SCALE GENOMIC DNA]</scope>
    <source>
        <strain evidence="2 3">TH019</strain>
    </source>
</reference>
<name>A0A255XLN5_9PROT</name>
<protein>
    <recommendedName>
        <fullName evidence="1">AB hydrolase-1 domain-containing protein</fullName>
    </recommendedName>
</protein>
<dbReference type="OrthoDB" id="9767934at2"/>
<evidence type="ECO:0000313" key="2">
    <source>
        <dbReference type="EMBL" id="OYQ17877.1"/>
    </source>
</evidence>
<dbReference type="InterPro" id="IPR029058">
    <property type="entry name" value="AB_hydrolase_fold"/>
</dbReference>
<feature type="domain" description="AB hydrolase-1" evidence="1">
    <location>
        <begin position="212"/>
        <end position="403"/>
    </location>
</feature>
<evidence type="ECO:0000259" key="1">
    <source>
        <dbReference type="Pfam" id="PF00561"/>
    </source>
</evidence>
<proteinExistence type="predicted"/>
<dbReference type="PANTHER" id="PTHR36837">
    <property type="entry name" value="POLY(3-HYDROXYALKANOATE) POLYMERASE SUBUNIT PHAC"/>
    <property type="match status" value="1"/>
</dbReference>
<dbReference type="EMBL" id="NOXS01000033">
    <property type="protein sequence ID" value="OYQ17877.1"/>
    <property type="molecule type" value="Genomic_DNA"/>
</dbReference>
<evidence type="ECO:0000313" key="3">
    <source>
        <dbReference type="Proteomes" id="UP000216361"/>
    </source>
</evidence>
<keyword evidence="3" id="KW-1185">Reference proteome</keyword>
<organism evidence="2 3">
    <name type="scientific">Elstera cyanobacteriorum</name>
    <dbReference type="NCBI Taxonomy" id="2022747"/>
    <lineage>
        <taxon>Bacteria</taxon>
        <taxon>Pseudomonadati</taxon>
        <taxon>Pseudomonadota</taxon>
        <taxon>Alphaproteobacteria</taxon>
        <taxon>Rhodospirillales</taxon>
        <taxon>Rhodospirillaceae</taxon>
        <taxon>Elstera</taxon>
    </lineage>
</organism>
<dbReference type="AlphaFoldDB" id="A0A255XLN5"/>
<dbReference type="SUPFAM" id="SSF53474">
    <property type="entry name" value="alpha/beta-Hydrolases"/>
    <property type="match status" value="1"/>
</dbReference>
<dbReference type="Proteomes" id="UP000216361">
    <property type="component" value="Unassembled WGS sequence"/>
</dbReference>
<dbReference type="InterPro" id="IPR000073">
    <property type="entry name" value="AB_hydrolase_1"/>
</dbReference>
<dbReference type="Pfam" id="PF00561">
    <property type="entry name" value="Abhydrolase_1"/>
    <property type="match status" value="1"/>
</dbReference>